<dbReference type="EMBL" id="LR746279">
    <property type="protein sequence ID" value="CAA7409798.1"/>
    <property type="molecule type" value="Genomic_DNA"/>
</dbReference>
<proteinExistence type="predicted"/>
<sequence>MAIHFLAGAVVVKRPLLQLLFRLSPLLWPFNIYLPLARQLPGMCNATVAATSLLLFRLRRIVAARVPRYRRALRLLQDELDGADGVGRRRAAALDDGSLQSLLSVAI</sequence>
<keyword evidence="3" id="KW-1185">Reference proteome</keyword>
<reference evidence="1" key="1">
    <citation type="submission" date="2019-12" db="EMBL/GenBank/DDBJ databases">
        <authorList>
            <person name="Scholz U."/>
            <person name="Mascher M."/>
            <person name="Fiebig A."/>
        </authorList>
    </citation>
    <scope>NUCLEOTIDE SEQUENCE</scope>
</reference>
<evidence type="ECO:0000313" key="3">
    <source>
        <dbReference type="Proteomes" id="UP000663760"/>
    </source>
</evidence>
<protein>
    <submittedName>
        <fullName evidence="1">Uncharacterized protein</fullName>
    </submittedName>
</protein>
<evidence type="ECO:0000313" key="2">
    <source>
        <dbReference type="EMBL" id="CAA7409798.1"/>
    </source>
</evidence>
<gene>
    <name evidence="1" type="ORF">SI7747_16018982</name>
    <name evidence="2" type="ORF">SI8410_16020476</name>
</gene>
<accession>A0A7I8JS30</accession>
<dbReference type="AlphaFoldDB" id="A0A7I8JS30"/>
<dbReference type="EMBL" id="LR743603">
    <property type="protein sequence ID" value="CAA2633462.1"/>
    <property type="molecule type" value="Genomic_DNA"/>
</dbReference>
<dbReference type="Proteomes" id="UP000663760">
    <property type="component" value="Chromosome 16"/>
</dbReference>
<evidence type="ECO:0000313" key="1">
    <source>
        <dbReference type="EMBL" id="CAA2633462.1"/>
    </source>
</evidence>
<name>A0A7I8JS30_SPIIN</name>
<organism evidence="1">
    <name type="scientific">Spirodela intermedia</name>
    <name type="common">Intermediate duckweed</name>
    <dbReference type="NCBI Taxonomy" id="51605"/>
    <lineage>
        <taxon>Eukaryota</taxon>
        <taxon>Viridiplantae</taxon>
        <taxon>Streptophyta</taxon>
        <taxon>Embryophyta</taxon>
        <taxon>Tracheophyta</taxon>
        <taxon>Spermatophyta</taxon>
        <taxon>Magnoliopsida</taxon>
        <taxon>Liliopsida</taxon>
        <taxon>Araceae</taxon>
        <taxon>Lemnoideae</taxon>
        <taxon>Spirodela</taxon>
    </lineage>
</organism>